<reference evidence="1" key="1">
    <citation type="submission" date="2023-03" db="EMBL/GenBank/DDBJ databases">
        <title>Massive genome expansion in bonnet fungi (Mycena s.s.) driven by repeated elements and novel gene families across ecological guilds.</title>
        <authorList>
            <consortium name="Lawrence Berkeley National Laboratory"/>
            <person name="Harder C.B."/>
            <person name="Miyauchi S."/>
            <person name="Viragh M."/>
            <person name="Kuo A."/>
            <person name="Thoen E."/>
            <person name="Andreopoulos B."/>
            <person name="Lu D."/>
            <person name="Skrede I."/>
            <person name="Drula E."/>
            <person name="Henrissat B."/>
            <person name="Morin E."/>
            <person name="Kohler A."/>
            <person name="Barry K."/>
            <person name="LaButti K."/>
            <person name="Morin E."/>
            <person name="Salamov A."/>
            <person name="Lipzen A."/>
            <person name="Mereny Z."/>
            <person name="Hegedus B."/>
            <person name="Baldrian P."/>
            <person name="Stursova M."/>
            <person name="Weitz H."/>
            <person name="Taylor A."/>
            <person name="Grigoriev I.V."/>
            <person name="Nagy L.G."/>
            <person name="Martin F."/>
            <person name="Kauserud H."/>
        </authorList>
    </citation>
    <scope>NUCLEOTIDE SEQUENCE</scope>
    <source>
        <strain evidence="1">CBHHK182m</strain>
    </source>
</reference>
<accession>A0AAD7I404</accession>
<protein>
    <submittedName>
        <fullName evidence="1">Uncharacterized protein</fullName>
    </submittedName>
</protein>
<proteinExistence type="predicted"/>
<evidence type="ECO:0000313" key="2">
    <source>
        <dbReference type="Proteomes" id="UP001215598"/>
    </source>
</evidence>
<organism evidence="1 2">
    <name type="scientific">Mycena metata</name>
    <dbReference type="NCBI Taxonomy" id="1033252"/>
    <lineage>
        <taxon>Eukaryota</taxon>
        <taxon>Fungi</taxon>
        <taxon>Dikarya</taxon>
        <taxon>Basidiomycota</taxon>
        <taxon>Agaricomycotina</taxon>
        <taxon>Agaricomycetes</taxon>
        <taxon>Agaricomycetidae</taxon>
        <taxon>Agaricales</taxon>
        <taxon>Marasmiineae</taxon>
        <taxon>Mycenaceae</taxon>
        <taxon>Mycena</taxon>
    </lineage>
</organism>
<name>A0AAD7I404_9AGAR</name>
<dbReference type="Gene3D" id="3.30.40.10">
    <property type="entry name" value="Zinc/RING finger domain, C3HC4 (zinc finger)"/>
    <property type="match status" value="1"/>
</dbReference>
<dbReference type="InterPro" id="IPR013083">
    <property type="entry name" value="Znf_RING/FYVE/PHD"/>
</dbReference>
<dbReference type="EMBL" id="JARKIB010000131">
    <property type="protein sequence ID" value="KAJ7734597.1"/>
    <property type="molecule type" value="Genomic_DNA"/>
</dbReference>
<gene>
    <name evidence="1" type="ORF">B0H16DRAFT_1467451</name>
</gene>
<dbReference type="Proteomes" id="UP001215598">
    <property type="component" value="Unassembled WGS sequence"/>
</dbReference>
<evidence type="ECO:0000313" key="1">
    <source>
        <dbReference type="EMBL" id="KAJ7734597.1"/>
    </source>
</evidence>
<sequence>MEFFKRKLYDKKAQLGHSHEQNRALVRILQDRETKAKQDKERMEDFLECRVCFTTLDQPDVHCLLGWFGEVYLSPWDVTLTLKALEAAKNDRMLFSCPGCREVLYAAPTKNLVLRGLLEILFQMEMVRPAIKGLDNDNPKPYALYFFDDTDAEGYLDDDDGSDIYMLEGNI</sequence>
<dbReference type="AlphaFoldDB" id="A0AAD7I404"/>
<comment type="caution">
    <text evidence="1">The sequence shown here is derived from an EMBL/GenBank/DDBJ whole genome shotgun (WGS) entry which is preliminary data.</text>
</comment>
<keyword evidence="2" id="KW-1185">Reference proteome</keyword>